<organism evidence="2 3">
    <name type="scientific">Acidovorax temperans</name>
    <dbReference type="NCBI Taxonomy" id="80878"/>
    <lineage>
        <taxon>Bacteria</taxon>
        <taxon>Pseudomonadati</taxon>
        <taxon>Pseudomonadota</taxon>
        <taxon>Betaproteobacteria</taxon>
        <taxon>Burkholderiales</taxon>
        <taxon>Comamonadaceae</taxon>
        <taxon>Acidovorax</taxon>
    </lineage>
</organism>
<sequence>MTGCASVNMASKEQSAKAKEFQLPPEGQTGAYLYRNSVLGKALSKDLRVDGNCVGVSAPDVFFYTPVDGGKTRAVETESEFSPNKLELFFEAGKNYFMRQFIKVGLMVGGADLEQVTEAQGKADNAARQSSDCHAAAMTAQAKSKGGYASFFVASSS</sequence>
<name>A0A543L8D6_9BURK</name>
<dbReference type="Pfam" id="PF11008">
    <property type="entry name" value="DUF2846"/>
    <property type="match status" value="1"/>
</dbReference>
<proteinExistence type="predicted"/>
<dbReference type="AlphaFoldDB" id="A0A543L8D6"/>
<dbReference type="EMBL" id="VFPV01000002">
    <property type="protein sequence ID" value="TQN03599.1"/>
    <property type="molecule type" value="Genomic_DNA"/>
</dbReference>
<comment type="caution">
    <text evidence="2">The sequence shown here is derived from an EMBL/GenBank/DDBJ whole genome shotgun (WGS) entry which is preliminary data.</text>
</comment>
<feature type="domain" description="DUF2846" evidence="1">
    <location>
        <begin position="26"/>
        <end position="111"/>
    </location>
</feature>
<protein>
    <submittedName>
        <fullName evidence="2">Uncharacterized protein DUF2846</fullName>
    </submittedName>
</protein>
<gene>
    <name evidence="2" type="ORF">BDD18_2291</name>
</gene>
<evidence type="ECO:0000313" key="3">
    <source>
        <dbReference type="Proteomes" id="UP000316993"/>
    </source>
</evidence>
<evidence type="ECO:0000313" key="2">
    <source>
        <dbReference type="EMBL" id="TQN03599.1"/>
    </source>
</evidence>
<dbReference type="Proteomes" id="UP000316993">
    <property type="component" value="Unassembled WGS sequence"/>
</dbReference>
<reference evidence="2 3" key="1">
    <citation type="submission" date="2019-06" db="EMBL/GenBank/DDBJ databases">
        <title>Genomic Encyclopedia of Archaeal and Bacterial Type Strains, Phase II (KMG-II): from individual species to whole genera.</title>
        <authorList>
            <person name="Goeker M."/>
        </authorList>
    </citation>
    <scope>NUCLEOTIDE SEQUENCE [LARGE SCALE GENOMIC DNA]</scope>
    <source>
        <strain evidence="2 3">DSM 7270</strain>
    </source>
</reference>
<accession>A0A543L8D6</accession>
<dbReference type="InterPro" id="IPR022548">
    <property type="entry name" value="DUF2846"/>
</dbReference>
<evidence type="ECO:0000259" key="1">
    <source>
        <dbReference type="Pfam" id="PF11008"/>
    </source>
</evidence>